<evidence type="ECO:0000256" key="2">
    <source>
        <dbReference type="ARBA" id="ARBA00007353"/>
    </source>
</evidence>
<dbReference type="OrthoDB" id="4279at2"/>
<evidence type="ECO:0000256" key="5">
    <source>
        <dbReference type="ARBA" id="ARBA00022833"/>
    </source>
</evidence>
<protein>
    <recommendedName>
        <fullName evidence="11">YfiH family protein</fullName>
    </recommendedName>
</protein>
<evidence type="ECO:0000256" key="1">
    <source>
        <dbReference type="ARBA" id="ARBA00000553"/>
    </source>
</evidence>
<dbReference type="Proteomes" id="UP000192907">
    <property type="component" value="Unassembled WGS sequence"/>
</dbReference>
<dbReference type="STRING" id="1513793.SAMN06296036_10220"/>
<sequence>MTLDEYLNFMKAVTVSPAGSHFRHWQEQGIKHGFEGVGGHLQEYHHCDQVHGTALYEAGKDTAWNCEARIAGDGIYSNESKRPVAVKTADCVPILLHSESRVMAVHAGWRGLKSGIVSKALEILPRDRVQVGIGPCISYHKFEIGFEVVEEFLNSDLPISEGQWQSVFQRGVADRWHCDLATIVLLILAASGVSGSRVALMRTCTMMATDQWHSYRRDGVEAGRNWSWICLS</sequence>
<evidence type="ECO:0008006" key="11">
    <source>
        <dbReference type="Google" id="ProtNLM"/>
    </source>
</evidence>
<evidence type="ECO:0000256" key="6">
    <source>
        <dbReference type="ARBA" id="ARBA00047989"/>
    </source>
</evidence>
<dbReference type="SUPFAM" id="SSF64438">
    <property type="entry name" value="CNF1/YfiH-like putative cysteine hydrolases"/>
    <property type="match status" value="1"/>
</dbReference>
<keyword evidence="3" id="KW-0808">Transferase</keyword>
<comment type="catalytic activity">
    <reaction evidence="1">
        <text>inosine + phosphate = alpha-D-ribose 1-phosphate + hypoxanthine</text>
        <dbReference type="Rhea" id="RHEA:27646"/>
        <dbReference type="ChEBI" id="CHEBI:17368"/>
        <dbReference type="ChEBI" id="CHEBI:17596"/>
        <dbReference type="ChEBI" id="CHEBI:43474"/>
        <dbReference type="ChEBI" id="CHEBI:57720"/>
        <dbReference type="EC" id="2.4.2.1"/>
    </reaction>
    <physiologicalReaction direction="left-to-right" evidence="1">
        <dbReference type="Rhea" id="RHEA:27647"/>
    </physiologicalReaction>
</comment>
<evidence type="ECO:0000256" key="4">
    <source>
        <dbReference type="ARBA" id="ARBA00022723"/>
    </source>
</evidence>
<evidence type="ECO:0000313" key="9">
    <source>
        <dbReference type="EMBL" id="SME93302.1"/>
    </source>
</evidence>
<dbReference type="AlphaFoldDB" id="A0A1Y6B6U2"/>
<comment type="catalytic activity">
    <reaction evidence="7">
        <text>adenosine + phosphate = alpha-D-ribose 1-phosphate + adenine</text>
        <dbReference type="Rhea" id="RHEA:27642"/>
        <dbReference type="ChEBI" id="CHEBI:16335"/>
        <dbReference type="ChEBI" id="CHEBI:16708"/>
        <dbReference type="ChEBI" id="CHEBI:43474"/>
        <dbReference type="ChEBI" id="CHEBI:57720"/>
        <dbReference type="EC" id="2.4.2.1"/>
    </reaction>
    <physiologicalReaction direction="left-to-right" evidence="7">
        <dbReference type="Rhea" id="RHEA:27643"/>
    </physiologicalReaction>
</comment>
<comment type="catalytic activity">
    <reaction evidence="8">
        <text>S-methyl-5'-thioadenosine + phosphate = 5-(methylsulfanyl)-alpha-D-ribose 1-phosphate + adenine</text>
        <dbReference type="Rhea" id="RHEA:11852"/>
        <dbReference type="ChEBI" id="CHEBI:16708"/>
        <dbReference type="ChEBI" id="CHEBI:17509"/>
        <dbReference type="ChEBI" id="CHEBI:43474"/>
        <dbReference type="ChEBI" id="CHEBI:58533"/>
        <dbReference type="EC" id="2.4.2.28"/>
    </reaction>
    <physiologicalReaction direction="left-to-right" evidence="8">
        <dbReference type="Rhea" id="RHEA:11853"/>
    </physiologicalReaction>
</comment>
<dbReference type="InterPro" id="IPR003730">
    <property type="entry name" value="Cu_polyphenol_OxRdtase"/>
</dbReference>
<evidence type="ECO:0000256" key="8">
    <source>
        <dbReference type="ARBA" id="ARBA00049893"/>
    </source>
</evidence>
<keyword evidence="10" id="KW-1185">Reference proteome</keyword>
<dbReference type="GO" id="GO:0005507">
    <property type="term" value="F:copper ion binding"/>
    <property type="evidence" value="ECO:0007669"/>
    <property type="project" value="TreeGrafter"/>
</dbReference>
<dbReference type="EMBL" id="FWZT01000002">
    <property type="protein sequence ID" value="SME93302.1"/>
    <property type="molecule type" value="Genomic_DNA"/>
</dbReference>
<dbReference type="PANTHER" id="PTHR30616">
    <property type="entry name" value="UNCHARACTERIZED PROTEIN YFIH"/>
    <property type="match status" value="1"/>
</dbReference>
<dbReference type="PANTHER" id="PTHR30616:SF3">
    <property type="entry name" value="PURINE NUCLEOSIDE PHOSPHORYLASE"/>
    <property type="match status" value="1"/>
</dbReference>
<gene>
    <name evidence="9" type="ORF">SAMN06296036_10220</name>
</gene>
<dbReference type="RefSeq" id="WP_132315705.1">
    <property type="nucleotide sequence ID" value="NZ_FWZT01000002.1"/>
</dbReference>
<evidence type="ECO:0000313" key="10">
    <source>
        <dbReference type="Proteomes" id="UP000192907"/>
    </source>
</evidence>
<evidence type="ECO:0000256" key="3">
    <source>
        <dbReference type="ARBA" id="ARBA00022679"/>
    </source>
</evidence>
<dbReference type="Pfam" id="PF02578">
    <property type="entry name" value="Cu-oxidase_4"/>
    <property type="match status" value="1"/>
</dbReference>
<comment type="similarity">
    <text evidence="2">Belongs to the purine nucleoside phosphorylase YfiH/LACC1 family.</text>
</comment>
<dbReference type="InterPro" id="IPR011324">
    <property type="entry name" value="Cytotoxic_necrot_fac-like_cat"/>
</dbReference>
<name>A0A1Y6B6U2_9BACT</name>
<reference evidence="10" key="1">
    <citation type="submission" date="2017-04" db="EMBL/GenBank/DDBJ databases">
        <authorList>
            <person name="Varghese N."/>
            <person name="Submissions S."/>
        </authorList>
    </citation>
    <scope>NUCLEOTIDE SEQUENCE [LARGE SCALE GENOMIC DNA]</scope>
    <source>
        <strain evidence="10">RKEM611</strain>
    </source>
</reference>
<evidence type="ECO:0000256" key="7">
    <source>
        <dbReference type="ARBA" id="ARBA00048968"/>
    </source>
</evidence>
<dbReference type="GO" id="GO:0017061">
    <property type="term" value="F:S-methyl-5-thioadenosine phosphorylase activity"/>
    <property type="evidence" value="ECO:0007669"/>
    <property type="project" value="UniProtKB-EC"/>
</dbReference>
<keyword evidence="5" id="KW-0862">Zinc</keyword>
<proteinExistence type="inferred from homology"/>
<dbReference type="InterPro" id="IPR038371">
    <property type="entry name" value="Cu_polyphenol_OxRdtase_sf"/>
</dbReference>
<keyword evidence="4" id="KW-0479">Metal-binding</keyword>
<organism evidence="9 10">
    <name type="scientific">Pseudobacteriovorax antillogorgiicola</name>
    <dbReference type="NCBI Taxonomy" id="1513793"/>
    <lineage>
        <taxon>Bacteria</taxon>
        <taxon>Pseudomonadati</taxon>
        <taxon>Bdellovibrionota</taxon>
        <taxon>Oligoflexia</taxon>
        <taxon>Oligoflexales</taxon>
        <taxon>Pseudobacteriovoracaceae</taxon>
        <taxon>Pseudobacteriovorax</taxon>
    </lineage>
</organism>
<dbReference type="Gene3D" id="3.60.140.10">
    <property type="entry name" value="CNF1/YfiH-like putative cysteine hydrolases"/>
    <property type="match status" value="1"/>
</dbReference>
<accession>A0A1Y6B6U2</accession>
<comment type="catalytic activity">
    <reaction evidence="6">
        <text>adenosine + H2O + H(+) = inosine + NH4(+)</text>
        <dbReference type="Rhea" id="RHEA:24408"/>
        <dbReference type="ChEBI" id="CHEBI:15377"/>
        <dbReference type="ChEBI" id="CHEBI:15378"/>
        <dbReference type="ChEBI" id="CHEBI:16335"/>
        <dbReference type="ChEBI" id="CHEBI:17596"/>
        <dbReference type="ChEBI" id="CHEBI:28938"/>
        <dbReference type="EC" id="3.5.4.4"/>
    </reaction>
    <physiologicalReaction direction="left-to-right" evidence="6">
        <dbReference type="Rhea" id="RHEA:24409"/>
    </physiologicalReaction>
</comment>
<dbReference type="CDD" id="cd16833">
    <property type="entry name" value="YfiH"/>
    <property type="match status" value="1"/>
</dbReference>